<dbReference type="Gene3D" id="3.30.70.3290">
    <property type="match status" value="1"/>
</dbReference>
<reference evidence="10 11" key="1">
    <citation type="submission" date="2024-01" db="EMBL/GenBank/DDBJ databases">
        <title>A draft genome for a cacao thread blight-causing isolate of Paramarasmius palmivorus.</title>
        <authorList>
            <person name="Baruah I.K."/>
            <person name="Bukari Y."/>
            <person name="Amoako-Attah I."/>
            <person name="Meinhardt L.W."/>
            <person name="Bailey B.A."/>
            <person name="Cohen S.P."/>
        </authorList>
    </citation>
    <scope>NUCLEOTIDE SEQUENCE [LARGE SCALE GENOMIC DNA]</scope>
    <source>
        <strain evidence="10 11">GH-12</strain>
    </source>
</reference>
<dbReference type="Gene3D" id="3.40.366.10">
    <property type="entry name" value="Malonyl-Coenzyme A Acyl Carrier Protein, domain 2"/>
    <property type="match status" value="3"/>
</dbReference>
<dbReference type="PROSITE" id="PS00606">
    <property type="entry name" value="KS3_1"/>
    <property type="match status" value="1"/>
</dbReference>
<dbReference type="InterPro" id="IPR049900">
    <property type="entry name" value="PKS_mFAS_DH"/>
</dbReference>
<dbReference type="PROSITE" id="PS00012">
    <property type="entry name" value="PHOSPHOPANTETHEINE"/>
    <property type="match status" value="1"/>
</dbReference>
<dbReference type="PROSITE" id="PS50075">
    <property type="entry name" value="CARRIER"/>
    <property type="match status" value="1"/>
</dbReference>
<evidence type="ECO:0000256" key="5">
    <source>
        <dbReference type="ARBA" id="ARBA00023026"/>
    </source>
</evidence>
<evidence type="ECO:0000256" key="6">
    <source>
        <dbReference type="PROSITE-ProRule" id="PRU01363"/>
    </source>
</evidence>
<comment type="caution">
    <text evidence="10">The sequence shown here is derived from an EMBL/GenBank/DDBJ whole genome shotgun (WGS) entry which is preliminary data.</text>
</comment>
<dbReference type="GO" id="GO:0006633">
    <property type="term" value="P:fatty acid biosynthetic process"/>
    <property type="evidence" value="ECO:0007669"/>
    <property type="project" value="InterPro"/>
</dbReference>
<evidence type="ECO:0000313" key="11">
    <source>
        <dbReference type="Proteomes" id="UP001383192"/>
    </source>
</evidence>
<dbReference type="InterPro" id="IPR036736">
    <property type="entry name" value="ACP-like_sf"/>
</dbReference>
<dbReference type="InterPro" id="IPR001227">
    <property type="entry name" value="Ac_transferase_dom_sf"/>
</dbReference>
<protein>
    <submittedName>
        <fullName evidence="10">Polyketide beta-ketoacyl-synthase</fullName>
    </submittedName>
</protein>
<evidence type="ECO:0000256" key="2">
    <source>
        <dbReference type="ARBA" id="ARBA00022450"/>
    </source>
</evidence>
<dbReference type="Pfam" id="PF00698">
    <property type="entry name" value="Acyl_transf_1"/>
    <property type="match status" value="1"/>
</dbReference>
<dbReference type="InterPro" id="IPR016036">
    <property type="entry name" value="Malonyl_transacylase_ACP-bd"/>
</dbReference>
<dbReference type="InterPro" id="IPR014030">
    <property type="entry name" value="Ketoacyl_synth_N"/>
</dbReference>
<dbReference type="InterPro" id="IPR014031">
    <property type="entry name" value="Ketoacyl_synth_C"/>
</dbReference>
<dbReference type="SUPFAM" id="SSF53474">
    <property type="entry name" value="alpha/beta-Hydrolases"/>
    <property type="match status" value="1"/>
</dbReference>
<dbReference type="InterPro" id="IPR001031">
    <property type="entry name" value="Thioesterase"/>
</dbReference>
<evidence type="ECO:0000259" key="9">
    <source>
        <dbReference type="PROSITE" id="PS52019"/>
    </source>
</evidence>
<evidence type="ECO:0000256" key="3">
    <source>
        <dbReference type="ARBA" id="ARBA00022553"/>
    </source>
</evidence>
<dbReference type="Gene3D" id="1.10.1200.10">
    <property type="entry name" value="ACP-like"/>
    <property type="match status" value="1"/>
</dbReference>
<accession>A0AAW0DXW9</accession>
<feature type="domain" description="Ketosynthase family 3 (KS3)" evidence="8">
    <location>
        <begin position="382"/>
        <end position="810"/>
    </location>
</feature>
<dbReference type="InterPro" id="IPR020841">
    <property type="entry name" value="PKS_Beta-ketoAc_synthase_dom"/>
</dbReference>
<feature type="domain" description="Carrier" evidence="7">
    <location>
        <begin position="1637"/>
        <end position="1712"/>
    </location>
</feature>
<dbReference type="InterPro" id="IPR018201">
    <property type="entry name" value="Ketoacyl_synth_AS"/>
</dbReference>
<name>A0AAW0DXW9_9AGAR</name>
<dbReference type="NCBIfam" id="TIGR04532">
    <property type="entry name" value="PT_fungal_PKS"/>
    <property type="match status" value="1"/>
</dbReference>
<keyword evidence="5" id="KW-0843">Virulence</keyword>
<dbReference type="InterPro" id="IPR009081">
    <property type="entry name" value="PP-bd_ACP"/>
</dbReference>
<dbReference type="GO" id="GO:0004312">
    <property type="term" value="F:fatty acid synthase activity"/>
    <property type="evidence" value="ECO:0007669"/>
    <property type="project" value="TreeGrafter"/>
</dbReference>
<dbReference type="Pfam" id="PF22621">
    <property type="entry name" value="CurL-like_PKS_C"/>
    <property type="match status" value="1"/>
</dbReference>
<dbReference type="SMART" id="SM00825">
    <property type="entry name" value="PKS_KS"/>
    <property type="match status" value="1"/>
</dbReference>
<feature type="region of interest" description="N-terminal hotdog fold" evidence="6">
    <location>
        <begin position="1285"/>
        <end position="1421"/>
    </location>
</feature>
<dbReference type="Pfam" id="PF00109">
    <property type="entry name" value="ketoacyl-synt"/>
    <property type="match status" value="1"/>
</dbReference>
<dbReference type="Pfam" id="PF00975">
    <property type="entry name" value="Thioesterase"/>
    <property type="match status" value="1"/>
</dbReference>
<gene>
    <name evidence="10" type="primary">pks1_1</name>
    <name evidence="10" type="ORF">VNI00_002689</name>
</gene>
<dbReference type="EMBL" id="JAYKXP010000006">
    <property type="protein sequence ID" value="KAK7056971.1"/>
    <property type="molecule type" value="Genomic_DNA"/>
</dbReference>
<dbReference type="SMART" id="SM00827">
    <property type="entry name" value="PKS_AT"/>
    <property type="match status" value="1"/>
</dbReference>
<dbReference type="SUPFAM" id="SSF53901">
    <property type="entry name" value="Thiolase-like"/>
    <property type="match status" value="1"/>
</dbReference>
<proteinExistence type="predicted"/>
<feature type="region of interest" description="C-terminal hotdog fold" evidence="6">
    <location>
        <begin position="1444"/>
        <end position="1597"/>
    </location>
</feature>
<dbReference type="InterPro" id="IPR029058">
    <property type="entry name" value="AB_hydrolase_fold"/>
</dbReference>
<dbReference type="InterPro" id="IPR006162">
    <property type="entry name" value="Ppantetheine_attach_site"/>
</dbReference>
<dbReference type="InterPro" id="IPR032088">
    <property type="entry name" value="SAT"/>
</dbReference>
<dbReference type="Proteomes" id="UP001383192">
    <property type="component" value="Unassembled WGS sequence"/>
</dbReference>
<sequence>MPPLQLPFFSGHGSAAVNKFTTRELAMRDAASPSGSFLLSACHQAFLSELSTLPVDTLKATDITLSDYHTAESLISFPTSQIHNVVLSSSTLFLTQTLRYLSFAELTTASATPRLPFDHVVTSNRQLGVLGFSAGILTACVVATSSSVTSYISQAVDVYRMILWMSIRCQLHRHAELRRIGHSKYDTAPWSMVILGMTRANVEGAIASFNASHRSICLYITAVVDDTSITVSGRPDLLEDFSSTLSGVRVVPTTVDTLYHTPTQSSIRAQILEDLDRRGVRFPDYTDLNAPIRSTFSGDVIDRETASGTLVETILDMVLLLPVNWNLVVDGLARSVPDAVPLSLINFGPGVGIARGVEKRFPCGKVSILDMSSPPPSSAPARDAIAVIGMAVDMPGATDATELWSVLEKGLNLVSEIPDNRFRVSDYKAPSPGGGGRVLKAHTGNFIEGADEFDNEFFKISPREAKDMDPQQRVLLQTTYHAMEQAGYVPDATPCFRRDRIGCFIGSATHDYIQNLREDIDVYYGPSTLKSFLSGRISYAMQLSGPSVVVDTACSSSLVAIYQGVRALLASDCDAAIVGGVNIISSPDLFIGLDRGHFLSPTGQCKPFDISADGYCRAEGCGIFVLKRFEDALAENDNILGIIRGVEVNQSGLAHSITHPHSPTQVALFEQLLRKTRISPDRINVVEAHGTGTQAGDPVEMESLRTVLSRQRIAMNPLHITSIKANIGHLEAASGAAGLAKLLLMMKNRSVPRQISLKTLNPRIQPLQTDHTRIDTENVSWEPSHHGSSRIALLNNFGASGSNAAALIEEHVPSSIHPESPLDIPYVFGLSAKTEVALEQLRARYLHWLTSPTSQSTRINDIAYSMTARRQLHPYRLSICAHDRDSLAEQLARAQVAHVEPSSGKVVFVFSGQGAQYLGMGSSLYKTCQLFKSCIELCHSILIKANFPGILSIIFPESSAPVSPAAEAEAFQAAIFSLEYALAKLWMSWGLSPVAVAGHSLGEYAALVVAEVISLEDALMLVATRARLMTTHCKVHSTGMLAVALGPKELQELLTSSNEFTGLSIACFNSPKDAAVSGPLSKLTHLKQCLDSRGHRSTILSVPFGYHSPAMQPLSIDLTTAASRATIRPPTLPIVSNVHGVLVQPGDNSTFNPAYFSKHCIEPVHFESGIRSLLSWCTIDAWIEIGPHTSILPLIRSNSSFQNGLLIASIRKQRDSWSTLVTSLSQIYTSAFNLQWREVFAHVPCRVCPELPLYPFSRKKFWVSYEELPCSRHGTSSTALRTSNHAMVGSWLQHPSPTNTMAAVFETPIKLLADLITGHQVGSFPLCPASVYVELALAGIDAIEKQMPSRGDRHITVDDVRFSKPLVYDPKVHCVIVTRICGGAGDDHDECGTFTVSSRSDATREEIAHASGCYRIVSNVEADINTNLPSASRIISTLLQDTGHEPPEVFSRRTAYEIIFPRIVEYSREYHSMQTLTVGADGTRGFALVKIPNGYSRGPFVVHPVFTDTLFHLAGFMINLQAGVDDAFICSSVASLHLMPAAIDNDASYQVCCSIRLTEDSKARFADVYAISTTEPRRIVAQVTGVEFRRLRFGSLLNGLSVALGKSNMREKPQVQRVHSSPEIRAVVPSKLRPPEEAITEEVIKIVSDTCRVTRTAVHPLTDLNAIGVDSLMFIEIVGLLKHVYWDLNLDGLALESCDRVLSIVRHISSAPCRELSCTSSSAPDSQLFSDVSIPESSLSNDIEESGVDKGDADLLGAIWRHLQLDEVPLLVQRCDVRKTPLFVIHDGSGLVNYYKRLPEMNRTIWAIHNTRFRTTQPWKDVYEMASVYANYISSNTMEPVFLGGWSFGGVVAYEVAQQLRTRGVVVKGIILIDSPSPTHHVPMSDSLIQAAIACDSITRSPLGPLITFQFRECVRMLQQYHPLPSEETCPPLVMLRSIRGFESPDIPLVPSWLSDRSNPKLSVVDWEGLTKQSVKIIDIPGNHFQPFQSSNIKQVAQAMIEGLEYLDKIS</sequence>
<dbReference type="GO" id="GO:0004315">
    <property type="term" value="F:3-oxoacyl-[acyl-carrier-protein] synthase activity"/>
    <property type="evidence" value="ECO:0007669"/>
    <property type="project" value="InterPro"/>
</dbReference>
<dbReference type="InterPro" id="IPR049551">
    <property type="entry name" value="PKS_DH_C"/>
</dbReference>
<evidence type="ECO:0000259" key="7">
    <source>
        <dbReference type="PROSITE" id="PS50075"/>
    </source>
</evidence>
<dbReference type="PROSITE" id="PS52019">
    <property type="entry name" value="PKS_MFAS_DH"/>
    <property type="match status" value="1"/>
</dbReference>
<dbReference type="InterPro" id="IPR016039">
    <property type="entry name" value="Thiolase-like"/>
</dbReference>
<dbReference type="InterPro" id="IPR042104">
    <property type="entry name" value="PKS_dehydratase_sf"/>
</dbReference>
<dbReference type="Pfam" id="PF14765">
    <property type="entry name" value="PS-DH"/>
    <property type="match status" value="1"/>
</dbReference>
<keyword evidence="11" id="KW-1185">Reference proteome</keyword>
<keyword evidence="3" id="KW-0597">Phosphoprotein</keyword>
<dbReference type="SUPFAM" id="SSF52151">
    <property type="entry name" value="FabD/lysophospholipase-like"/>
    <property type="match status" value="1"/>
</dbReference>
<dbReference type="SUPFAM" id="SSF47336">
    <property type="entry name" value="ACP-like"/>
    <property type="match status" value="1"/>
</dbReference>
<keyword evidence="4" id="KW-0808">Transferase</keyword>
<dbReference type="Gene3D" id="3.40.47.10">
    <property type="match status" value="1"/>
</dbReference>
<dbReference type="Pfam" id="PF02801">
    <property type="entry name" value="Ketoacyl-synt_C"/>
    <property type="match status" value="1"/>
</dbReference>
<dbReference type="InterPro" id="IPR050091">
    <property type="entry name" value="PKS_NRPS_Biosynth_Enz"/>
</dbReference>
<feature type="domain" description="PKS/mFAS DH" evidence="9">
    <location>
        <begin position="1285"/>
        <end position="1597"/>
    </location>
</feature>
<dbReference type="Pfam" id="PF00550">
    <property type="entry name" value="PP-binding"/>
    <property type="match status" value="1"/>
</dbReference>
<evidence type="ECO:0000256" key="4">
    <source>
        <dbReference type="ARBA" id="ARBA00022679"/>
    </source>
</evidence>
<dbReference type="GO" id="GO:0044550">
    <property type="term" value="P:secondary metabolite biosynthetic process"/>
    <property type="evidence" value="ECO:0007669"/>
    <property type="project" value="TreeGrafter"/>
</dbReference>
<feature type="active site" description="Proton acceptor; for dehydratase activity" evidence="6">
    <location>
        <position position="1319"/>
    </location>
</feature>
<organism evidence="10 11">
    <name type="scientific">Paramarasmius palmivorus</name>
    <dbReference type="NCBI Taxonomy" id="297713"/>
    <lineage>
        <taxon>Eukaryota</taxon>
        <taxon>Fungi</taxon>
        <taxon>Dikarya</taxon>
        <taxon>Basidiomycota</taxon>
        <taxon>Agaricomycotina</taxon>
        <taxon>Agaricomycetes</taxon>
        <taxon>Agaricomycetidae</taxon>
        <taxon>Agaricales</taxon>
        <taxon>Marasmiineae</taxon>
        <taxon>Marasmiaceae</taxon>
        <taxon>Paramarasmius</taxon>
    </lineage>
</organism>
<dbReference type="Gene3D" id="3.10.129.110">
    <property type="entry name" value="Polyketide synthase dehydratase"/>
    <property type="match status" value="1"/>
</dbReference>
<dbReference type="Pfam" id="PF16073">
    <property type="entry name" value="SAT"/>
    <property type="match status" value="1"/>
</dbReference>
<dbReference type="SUPFAM" id="SSF55048">
    <property type="entry name" value="Probable ACP-binding domain of malonyl-CoA ACP transacylase"/>
    <property type="match status" value="1"/>
</dbReference>
<dbReference type="PROSITE" id="PS52004">
    <property type="entry name" value="KS3_2"/>
    <property type="match status" value="1"/>
</dbReference>
<dbReference type="PANTHER" id="PTHR43775:SF37">
    <property type="entry name" value="SI:DKEY-61P9.11"/>
    <property type="match status" value="1"/>
</dbReference>
<dbReference type="InterPro" id="IPR014043">
    <property type="entry name" value="Acyl_transferase_dom"/>
</dbReference>
<dbReference type="Gene3D" id="3.40.50.1820">
    <property type="entry name" value="alpha/beta hydrolase"/>
    <property type="match status" value="1"/>
</dbReference>
<comment type="pathway">
    <text evidence="1">Secondary metabolite biosynthesis.</text>
</comment>
<dbReference type="PANTHER" id="PTHR43775">
    <property type="entry name" value="FATTY ACID SYNTHASE"/>
    <property type="match status" value="1"/>
</dbReference>
<evidence type="ECO:0000259" key="8">
    <source>
        <dbReference type="PROSITE" id="PS52004"/>
    </source>
</evidence>
<evidence type="ECO:0000313" key="10">
    <source>
        <dbReference type="EMBL" id="KAK7056971.1"/>
    </source>
</evidence>
<dbReference type="InterPro" id="IPR030918">
    <property type="entry name" value="PT_fungal_PKS"/>
</dbReference>
<dbReference type="InterPro" id="IPR016035">
    <property type="entry name" value="Acyl_Trfase/lysoPLipase"/>
</dbReference>
<dbReference type="CDD" id="cd00833">
    <property type="entry name" value="PKS"/>
    <property type="match status" value="1"/>
</dbReference>
<evidence type="ECO:0000256" key="1">
    <source>
        <dbReference type="ARBA" id="ARBA00005179"/>
    </source>
</evidence>
<keyword evidence="2" id="KW-0596">Phosphopantetheine</keyword>
<feature type="active site" description="Proton donor; for dehydratase activity" evidence="6">
    <location>
        <position position="1508"/>
    </location>
</feature>